<feature type="transmembrane region" description="Helical" evidence="1">
    <location>
        <begin position="77"/>
        <end position="99"/>
    </location>
</feature>
<dbReference type="Proteomes" id="UP000177159">
    <property type="component" value="Unassembled WGS sequence"/>
</dbReference>
<evidence type="ECO:0008006" key="4">
    <source>
        <dbReference type="Google" id="ProtNLM"/>
    </source>
</evidence>
<organism evidence="2 3">
    <name type="scientific">Candidatus Roizmanbacteria bacterium RIFCSPHIGHO2_02_FULL_37_24</name>
    <dbReference type="NCBI Taxonomy" id="1802037"/>
    <lineage>
        <taxon>Bacteria</taxon>
        <taxon>Candidatus Roizmaniibacteriota</taxon>
    </lineage>
</organism>
<evidence type="ECO:0000313" key="3">
    <source>
        <dbReference type="Proteomes" id="UP000177159"/>
    </source>
</evidence>
<feature type="transmembrane region" description="Helical" evidence="1">
    <location>
        <begin position="42"/>
        <end position="65"/>
    </location>
</feature>
<gene>
    <name evidence="2" type="ORF">A3C24_01020</name>
</gene>
<evidence type="ECO:0000256" key="1">
    <source>
        <dbReference type="SAM" id="Phobius"/>
    </source>
</evidence>
<comment type="caution">
    <text evidence="2">The sequence shown here is derived from an EMBL/GenBank/DDBJ whole genome shotgun (WGS) entry which is preliminary data.</text>
</comment>
<evidence type="ECO:0000313" key="2">
    <source>
        <dbReference type="EMBL" id="OGK23223.1"/>
    </source>
</evidence>
<feature type="transmembrane region" description="Helical" evidence="1">
    <location>
        <begin position="111"/>
        <end position="144"/>
    </location>
</feature>
<name>A0A1F7GWG8_9BACT</name>
<keyword evidence="1" id="KW-1133">Transmembrane helix</keyword>
<reference evidence="2 3" key="1">
    <citation type="journal article" date="2016" name="Nat. Commun.">
        <title>Thousands of microbial genomes shed light on interconnected biogeochemical processes in an aquifer system.</title>
        <authorList>
            <person name="Anantharaman K."/>
            <person name="Brown C.T."/>
            <person name="Hug L.A."/>
            <person name="Sharon I."/>
            <person name="Castelle C.J."/>
            <person name="Probst A.J."/>
            <person name="Thomas B.C."/>
            <person name="Singh A."/>
            <person name="Wilkins M.J."/>
            <person name="Karaoz U."/>
            <person name="Brodie E.L."/>
            <person name="Williams K.H."/>
            <person name="Hubbard S.S."/>
            <person name="Banfield J.F."/>
        </authorList>
    </citation>
    <scope>NUCLEOTIDE SEQUENCE [LARGE SCALE GENOMIC DNA]</scope>
</reference>
<accession>A0A1F7GWG8</accession>
<dbReference type="EMBL" id="MFZM01000024">
    <property type="protein sequence ID" value="OGK23223.1"/>
    <property type="molecule type" value="Genomic_DNA"/>
</dbReference>
<keyword evidence="1" id="KW-0812">Transmembrane</keyword>
<dbReference type="AlphaFoldDB" id="A0A1F7GWG8"/>
<protein>
    <recommendedName>
        <fullName evidence="4">Chromate transporter</fullName>
    </recommendedName>
</protein>
<proteinExistence type="predicted"/>
<keyword evidence="1" id="KW-0472">Membrane</keyword>
<sequence length="151" mass="16706">MTSHGLPTSLSQLEKLLDTYFRQKAPKLPEDIQNIIVAFGPWLILIFILVSIPGILTAFGLGSLMGPVGFSVGANIGLMYTISWVFLAITLVLEALALPGLFNRQIKGWNFLFYASLVSLVQNIVLLNILGLIIGSGISFYILFQIRHHYK</sequence>